<keyword evidence="6" id="KW-0472">Membrane</keyword>
<keyword evidence="6" id="KW-1133">Transmembrane helix</keyword>
<reference evidence="8" key="1">
    <citation type="submission" date="2022-05" db="EMBL/GenBank/DDBJ databases">
        <title>The Musa troglodytarum L. genome provides insights into the mechanism of non-climacteric behaviour and enrichment of carotenoids.</title>
        <authorList>
            <person name="Wang J."/>
        </authorList>
    </citation>
    <scope>NUCLEOTIDE SEQUENCE</scope>
    <source>
        <tissue evidence="8">Leaf</tissue>
    </source>
</reference>
<proteinExistence type="predicted"/>
<evidence type="ECO:0000256" key="4">
    <source>
        <dbReference type="ARBA" id="ARBA00022837"/>
    </source>
</evidence>
<evidence type="ECO:0000256" key="6">
    <source>
        <dbReference type="SAM" id="Phobius"/>
    </source>
</evidence>
<accession>A0A9E7JUN8</accession>
<organism evidence="8 9">
    <name type="scientific">Musa troglodytarum</name>
    <name type="common">fe'i banana</name>
    <dbReference type="NCBI Taxonomy" id="320322"/>
    <lineage>
        <taxon>Eukaryota</taxon>
        <taxon>Viridiplantae</taxon>
        <taxon>Streptophyta</taxon>
        <taxon>Embryophyta</taxon>
        <taxon>Tracheophyta</taxon>
        <taxon>Spermatophyta</taxon>
        <taxon>Magnoliopsida</taxon>
        <taxon>Liliopsida</taxon>
        <taxon>Zingiberales</taxon>
        <taxon>Musaceae</taxon>
        <taxon>Musa</taxon>
    </lineage>
</organism>
<dbReference type="InterPro" id="IPR002048">
    <property type="entry name" value="EF_hand_dom"/>
</dbReference>
<dbReference type="InterPro" id="IPR018247">
    <property type="entry name" value="EF_Hand_1_Ca_BS"/>
</dbReference>
<dbReference type="Gene3D" id="1.10.238.10">
    <property type="entry name" value="EF-hand"/>
    <property type="match status" value="2"/>
</dbReference>
<dbReference type="EMBL" id="CP097505">
    <property type="protein sequence ID" value="URD94048.1"/>
    <property type="molecule type" value="Genomic_DNA"/>
</dbReference>
<dbReference type="InterPro" id="IPR039647">
    <property type="entry name" value="EF_hand_pair_protein_CML-like"/>
</dbReference>
<dbReference type="OrthoDB" id="26525at2759"/>
<keyword evidence="6" id="KW-0812">Transmembrane</keyword>
<keyword evidence="2" id="KW-0479">Metal-binding</keyword>
<comment type="function">
    <text evidence="1">Potential calcium sensor.</text>
</comment>
<evidence type="ECO:0000259" key="7">
    <source>
        <dbReference type="PROSITE" id="PS50222"/>
    </source>
</evidence>
<protein>
    <submittedName>
        <fullName evidence="8">Calcium-binding protein</fullName>
    </submittedName>
</protein>
<dbReference type="InterPro" id="IPR011992">
    <property type="entry name" value="EF-hand-dom_pair"/>
</dbReference>
<feature type="domain" description="EF-hand" evidence="7">
    <location>
        <begin position="179"/>
        <end position="214"/>
    </location>
</feature>
<feature type="domain" description="EF-hand" evidence="7">
    <location>
        <begin position="81"/>
        <end position="116"/>
    </location>
</feature>
<keyword evidence="9" id="KW-1185">Reference proteome</keyword>
<dbReference type="AlphaFoldDB" id="A0A9E7JUN8"/>
<dbReference type="Pfam" id="PF13499">
    <property type="entry name" value="EF-hand_7"/>
    <property type="match status" value="2"/>
</dbReference>
<feature type="domain" description="EF-hand" evidence="7">
    <location>
        <begin position="151"/>
        <end position="178"/>
    </location>
</feature>
<feature type="region of interest" description="Disordered" evidence="5">
    <location>
        <begin position="61"/>
        <end position="82"/>
    </location>
</feature>
<dbReference type="FunFam" id="1.10.238.10:FF:000089">
    <property type="entry name" value="calmodulin-like protein 3"/>
    <property type="match status" value="1"/>
</dbReference>
<feature type="transmembrane region" description="Helical" evidence="6">
    <location>
        <begin position="236"/>
        <end position="256"/>
    </location>
</feature>
<dbReference type="GO" id="GO:0005509">
    <property type="term" value="F:calcium ion binding"/>
    <property type="evidence" value="ECO:0007669"/>
    <property type="project" value="InterPro"/>
</dbReference>
<name>A0A9E7JUN8_9LILI</name>
<evidence type="ECO:0000256" key="3">
    <source>
        <dbReference type="ARBA" id="ARBA00022737"/>
    </source>
</evidence>
<evidence type="ECO:0000256" key="1">
    <source>
        <dbReference type="ARBA" id="ARBA00003291"/>
    </source>
</evidence>
<keyword evidence="3" id="KW-0677">Repeat</keyword>
<dbReference type="PROSITE" id="PS00018">
    <property type="entry name" value="EF_HAND_1"/>
    <property type="match status" value="3"/>
</dbReference>
<keyword evidence="4" id="KW-0106">Calcium</keyword>
<dbReference type="PANTHER" id="PTHR10891">
    <property type="entry name" value="EF-HAND CALCIUM-BINDING DOMAIN CONTAINING PROTEIN"/>
    <property type="match status" value="1"/>
</dbReference>
<dbReference type="PROSITE" id="PS50222">
    <property type="entry name" value="EF_HAND_2"/>
    <property type="match status" value="3"/>
</dbReference>
<feature type="non-terminal residue" evidence="8">
    <location>
        <position position="271"/>
    </location>
</feature>
<evidence type="ECO:0000256" key="2">
    <source>
        <dbReference type="ARBA" id="ARBA00022723"/>
    </source>
</evidence>
<sequence>MAQIKTEPVIFSHLAGSRSSPCNRDPIRAYKKSLSGSFWSRFSSRSLAMGKIRSLFRCHRSKRPTGHSHSEAPRSAVPPAADPGDLERVFNKFDANGDGKISSAELAAVLEILSGQPPSEEELGRMMREADIDVRRPQHCSAALEEALGPAFAAFDLDRSGSISADELAHILGGIGEGASLAQCRRMIDGVDRDGDGLVSFEEFKAMMTAGGSSAHAFAATTGGGLLQSNQSRSRCVALSLLFLVPLSLSSLPFSVSVFPSSLYRNGCWDW</sequence>
<dbReference type="Proteomes" id="UP001055439">
    <property type="component" value="Chromosome 3"/>
</dbReference>
<evidence type="ECO:0000313" key="9">
    <source>
        <dbReference type="Proteomes" id="UP001055439"/>
    </source>
</evidence>
<evidence type="ECO:0000256" key="5">
    <source>
        <dbReference type="SAM" id="MobiDB-lite"/>
    </source>
</evidence>
<gene>
    <name evidence="8" type="ORF">MUK42_01879</name>
</gene>
<dbReference type="CDD" id="cd00051">
    <property type="entry name" value="EFh"/>
    <property type="match status" value="2"/>
</dbReference>
<dbReference type="SUPFAM" id="SSF47473">
    <property type="entry name" value="EF-hand"/>
    <property type="match status" value="1"/>
</dbReference>
<dbReference type="SMART" id="SM00054">
    <property type="entry name" value="EFh"/>
    <property type="match status" value="3"/>
</dbReference>
<evidence type="ECO:0000313" key="8">
    <source>
        <dbReference type="EMBL" id="URD94048.1"/>
    </source>
</evidence>